<dbReference type="SUPFAM" id="SSF47616">
    <property type="entry name" value="GST C-terminal domain-like"/>
    <property type="match status" value="1"/>
</dbReference>
<comment type="function">
    <text evidence="1">Conjugation of reduced glutathione to a wide number of exogenous and endogenous hydrophobic electrophiles.</text>
</comment>
<dbReference type="SFLD" id="SFLDG00363">
    <property type="entry name" value="AMPS_(cytGST):_Alpha-__Mu-__Pi"/>
    <property type="match status" value="1"/>
</dbReference>
<dbReference type="GO" id="GO:0004364">
    <property type="term" value="F:glutathione transferase activity"/>
    <property type="evidence" value="ECO:0007669"/>
    <property type="project" value="UniProtKB-EC"/>
</dbReference>
<sequence length="225" mass="26532">DMGKIRLGYWDIRGRGQSIRLMLEYLGLDYDEIRYPRGDAPEFDCSIWLADKFKLGMDFPNLPYLIDGDTRITESWAIMKHLGYKDNLLVPGNKEQQTRCNMAEGVLEDFRVRFARLCYNQNFENLTSEYLEYMHTKLNYLDKFLDGSKWLVGAKLTYVDFLFCEILDQIRICFPGCLESYGHVTPYLARFDALERIASYRASDRYRKFPVNSKIAGWRGMKERI</sequence>
<dbReference type="PANTHER" id="PTHR11571">
    <property type="entry name" value="GLUTATHIONE S-TRANSFERASE"/>
    <property type="match status" value="1"/>
</dbReference>
<feature type="domain" description="GST N-terminal" evidence="6">
    <location>
        <begin position="3"/>
        <end position="90"/>
    </location>
</feature>
<name>H2ZQB3_CIOSA</name>
<comment type="similarity">
    <text evidence="2">Belongs to the GST superfamily. Mu family.</text>
</comment>
<dbReference type="InterPro" id="IPR010987">
    <property type="entry name" value="Glutathione-S-Trfase_C-like"/>
</dbReference>
<dbReference type="PROSITE" id="PS50404">
    <property type="entry name" value="GST_NTER"/>
    <property type="match status" value="1"/>
</dbReference>
<dbReference type="InParanoid" id="H2ZQB3"/>
<dbReference type="CDD" id="cd03075">
    <property type="entry name" value="GST_N_Mu"/>
    <property type="match status" value="1"/>
</dbReference>
<dbReference type="Pfam" id="PF14497">
    <property type="entry name" value="GST_C_3"/>
    <property type="match status" value="1"/>
</dbReference>
<dbReference type="EC" id="2.5.1.18" evidence="3"/>
<dbReference type="OMA" id="CNGASAK"/>
<dbReference type="InterPro" id="IPR050213">
    <property type="entry name" value="GST_superfamily"/>
</dbReference>
<dbReference type="Ensembl" id="ENSCSAVT00000019992.1">
    <property type="protein sequence ID" value="ENSCSAVP00000019779.1"/>
    <property type="gene ID" value="ENSCSAVG00000011605.1"/>
</dbReference>
<evidence type="ECO:0000256" key="3">
    <source>
        <dbReference type="ARBA" id="ARBA00012452"/>
    </source>
</evidence>
<dbReference type="InterPro" id="IPR040079">
    <property type="entry name" value="Glutathione_S-Trfase"/>
</dbReference>
<dbReference type="HOGENOM" id="CLU_039475_2_0_1"/>
<dbReference type="eggNOG" id="KOG1695">
    <property type="taxonomic scope" value="Eukaryota"/>
</dbReference>
<evidence type="ECO:0000256" key="2">
    <source>
        <dbReference type="ARBA" id="ARBA00005861"/>
    </source>
</evidence>
<evidence type="ECO:0000313" key="9">
    <source>
        <dbReference type="Proteomes" id="UP000007875"/>
    </source>
</evidence>
<dbReference type="InterPro" id="IPR004046">
    <property type="entry name" value="GST_C"/>
</dbReference>
<reference evidence="8" key="3">
    <citation type="submission" date="2025-09" db="UniProtKB">
        <authorList>
            <consortium name="Ensembl"/>
        </authorList>
    </citation>
    <scope>IDENTIFICATION</scope>
</reference>
<dbReference type="Gene3D" id="3.40.30.10">
    <property type="entry name" value="Glutaredoxin"/>
    <property type="match status" value="1"/>
</dbReference>
<accession>H2ZQB3</accession>
<dbReference type="AlphaFoldDB" id="H2ZQB3"/>
<dbReference type="GO" id="GO:0006749">
    <property type="term" value="P:glutathione metabolic process"/>
    <property type="evidence" value="ECO:0007669"/>
    <property type="project" value="TreeGrafter"/>
</dbReference>
<protein>
    <recommendedName>
        <fullName evidence="3">glutathione transferase</fullName>
        <ecNumber evidence="3">2.5.1.18</ecNumber>
    </recommendedName>
</protein>
<dbReference type="SUPFAM" id="SSF52833">
    <property type="entry name" value="Thioredoxin-like"/>
    <property type="match status" value="1"/>
</dbReference>
<evidence type="ECO:0000256" key="4">
    <source>
        <dbReference type="ARBA" id="ARBA00022679"/>
    </source>
</evidence>
<dbReference type="InterPro" id="IPR003081">
    <property type="entry name" value="GST_mu"/>
</dbReference>
<dbReference type="Pfam" id="PF02798">
    <property type="entry name" value="GST_N"/>
    <property type="match status" value="1"/>
</dbReference>
<proteinExistence type="inferred from homology"/>
<dbReference type="GeneTree" id="ENSGT00940000166100"/>
<evidence type="ECO:0000259" key="7">
    <source>
        <dbReference type="PROSITE" id="PS50405"/>
    </source>
</evidence>
<reference evidence="9" key="1">
    <citation type="submission" date="2003-08" db="EMBL/GenBank/DDBJ databases">
        <authorList>
            <person name="Birren B."/>
            <person name="Nusbaum C."/>
            <person name="Abebe A."/>
            <person name="Abouelleil A."/>
            <person name="Adekoya E."/>
            <person name="Ait-zahra M."/>
            <person name="Allen N."/>
            <person name="Allen T."/>
            <person name="An P."/>
            <person name="Anderson M."/>
            <person name="Anderson S."/>
            <person name="Arachchi H."/>
            <person name="Armbruster J."/>
            <person name="Bachantsang P."/>
            <person name="Baldwin J."/>
            <person name="Barry A."/>
            <person name="Bayul T."/>
            <person name="Blitshsteyn B."/>
            <person name="Bloom T."/>
            <person name="Blye J."/>
            <person name="Boguslavskiy L."/>
            <person name="Borowsky M."/>
            <person name="Boukhgalter B."/>
            <person name="Brunache A."/>
            <person name="Butler J."/>
            <person name="Calixte N."/>
            <person name="Calvo S."/>
            <person name="Camarata J."/>
            <person name="Campo K."/>
            <person name="Chang J."/>
            <person name="Cheshatsang Y."/>
            <person name="Citroen M."/>
            <person name="Collymore A."/>
            <person name="Considine T."/>
            <person name="Cook A."/>
            <person name="Cooke P."/>
            <person name="Corum B."/>
            <person name="Cuomo C."/>
            <person name="David R."/>
            <person name="Dawoe T."/>
            <person name="Degray S."/>
            <person name="Dodge S."/>
            <person name="Dooley K."/>
            <person name="Dorje P."/>
            <person name="Dorjee K."/>
            <person name="Dorris L."/>
            <person name="Duffey N."/>
            <person name="Dupes A."/>
            <person name="Elkins T."/>
            <person name="Engels R."/>
            <person name="Erickson J."/>
            <person name="Farina A."/>
            <person name="Faro S."/>
            <person name="Ferreira P."/>
            <person name="Fischer H."/>
            <person name="Fitzgerald M."/>
            <person name="Foley K."/>
            <person name="Gage D."/>
            <person name="Galagan J."/>
            <person name="Gearin G."/>
            <person name="Gnerre S."/>
            <person name="Gnirke A."/>
            <person name="Goyette A."/>
            <person name="Graham J."/>
            <person name="Grandbois E."/>
            <person name="Gyaltsen K."/>
            <person name="Hafez N."/>
            <person name="Hagopian D."/>
            <person name="Hagos B."/>
            <person name="Hall J."/>
            <person name="Hatcher B."/>
            <person name="Heller A."/>
            <person name="Higgins H."/>
            <person name="Honan T."/>
            <person name="Horn A."/>
            <person name="Houde N."/>
            <person name="Hughes L."/>
            <person name="Hulme W."/>
            <person name="Husby E."/>
            <person name="Iliev I."/>
            <person name="Jaffe D."/>
            <person name="Jones C."/>
            <person name="Kamal M."/>
            <person name="Kamat A."/>
            <person name="Kamvysselis M."/>
            <person name="Karlsson E."/>
            <person name="Kells C."/>
            <person name="Kieu A."/>
            <person name="Kisner P."/>
            <person name="Kodira C."/>
            <person name="Kulbokas E."/>
            <person name="Labutti K."/>
            <person name="Lama D."/>
            <person name="Landers T."/>
            <person name="Leger J."/>
            <person name="Levine S."/>
            <person name="Lewis D."/>
            <person name="Lewis T."/>
            <person name="Lindblad-toh K."/>
            <person name="Liu X."/>
            <person name="Lokyitsang T."/>
            <person name="Lokyitsang Y."/>
            <person name="Lucien O."/>
            <person name="Lui A."/>
            <person name="Ma L.J."/>
            <person name="Mabbitt R."/>
            <person name="Macdonald J."/>
            <person name="Maclean C."/>
            <person name="Major J."/>
            <person name="Manning J."/>
            <person name="Marabella R."/>
            <person name="Maru K."/>
            <person name="Matthews C."/>
            <person name="Mauceli E."/>
            <person name="Mccarthy M."/>
            <person name="Mcdonough S."/>
            <person name="Mcghee T."/>
            <person name="Meldrim J."/>
            <person name="Meneus L."/>
            <person name="Mesirov J."/>
            <person name="Mihalev A."/>
            <person name="Mihova T."/>
            <person name="Mikkelsen T."/>
            <person name="Mlenga V."/>
            <person name="Moru K."/>
            <person name="Mozes J."/>
            <person name="Mulrain L."/>
            <person name="Munson G."/>
            <person name="Naylor J."/>
            <person name="Newes C."/>
            <person name="Nguyen C."/>
            <person name="Nguyen N."/>
            <person name="Nguyen T."/>
            <person name="Nicol R."/>
            <person name="Nielsen C."/>
            <person name="Nizzari M."/>
            <person name="Norbu C."/>
            <person name="Norbu N."/>
            <person name="O'donnell P."/>
            <person name="Okoawo O."/>
            <person name="O'leary S."/>
            <person name="Omotosho B."/>
            <person name="O'neill K."/>
            <person name="Osman S."/>
            <person name="Parker S."/>
            <person name="Perrin D."/>
            <person name="Phunkhang P."/>
            <person name="Piqani B."/>
            <person name="Purcell S."/>
            <person name="Rachupka T."/>
            <person name="Ramasamy U."/>
            <person name="Rameau R."/>
            <person name="Ray V."/>
            <person name="Raymond C."/>
            <person name="Retta R."/>
            <person name="Richardson S."/>
            <person name="Rise C."/>
            <person name="Rodriguez J."/>
            <person name="Rogers J."/>
            <person name="Rogov P."/>
            <person name="Rutman M."/>
            <person name="Schupbach R."/>
            <person name="Seaman C."/>
            <person name="Settipalli S."/>
            <person name="Sharpe T."/>
            <person name="Sheridan J."/>
            <person name="Sherpa N."/>
            <person name="Shi J."/>
            <person name="Smirnov S."/>
            <person name="Smith C."/>
            <person name="Sougnez C."/>
            <person name="Spencer B."/>
            <person name="Stalker J."/>
            <person name="Stange-thomann N."/>
            <person name="Stavropoulos S."/>
            <person name="Stetson K."/>
            <person name="Stone C."/>
            <person name="Stone S."/>
            <person name="Stubbs M."/>
            <person name="Talamas J."/>
            <person name="Tchuinga P."/>
            <person name="Tenzing P."/>
            <person name="Tesfaye S."/>
            <person name="Theodore J."/>
            <person name="Thoulutsang Y."/>
            <person name="Topham K."/>
            <person name="Towey S."/>
            <person name="Tsamla T."/>
            <person name="Tsomo N."/>
            <person name="Vallee D."/>
            <person name="Vassiliev H."/>
            <person name="Venkataraman V."/>
            <person name="Vinson J."/>
            <person name="Vo A."/>
            <person name="Wade C."/>
            <person name="Wang S."/>
            <person name="Wangchuk T."/>
            <person name="Wangdi T."/>
            <person name="Whittaker C."/>
            <person name="Wilkinson J."/>
            <person name="Wu Y."/>
            <person name="Wyman D."/>
            <person name="Yadav S."/>
            <person name="Yang S."/>
            <person name="Yang X."/>
            <person name="Yeager S."/>
            <person name="Yee E."/>
            <person name="Young G."/>
            <person name="Zainoun J."/>
            <person name="Zembeck L."/>
            <person name="Zimmer A."/>
            <person name="Zody M."/>
            <person name="Lander E."/>
        </authorList>
    </citation>
    <scope>NUCLEOTIDE SEQUENCE [LARGE SCALE GENOMIC DNA]</scope>
</reference>
<evidence type="ECO:0000259" key="6">
    <source>
        <dbReference type="PROSITE" id="PS50404"/>
    </source>
</evidence>
<evidence type="ECO:0000256" key="5">
    <source>
        <dbReference type="ARBA" id="ARBA00047960"/>
    </source>
</evidence>
<dbReference type="SFLD" id="SFLDG01205">
    <property type="entry name" value="AMPS.1"/>
    <property type="match status" value="1"/>
</dbReference>
<dbReference type="Proteomes" id="UP000007875">
    <property type="component" value="Unassembled WGS sequence"/>
</dbReference>
<dbReference type="InterPro" id="IPR036249">
    <property type="entry name" value="Thioredoxin-like_sf"/>
</dbReference>
<keyword evidence="9" id="KW-1185">Reference proteome</keyword>
<dbReference type="PRINTS" id="PR01267">
    <property type="entry name" value="GSTRNSFRASEM"/>
</dbReference>
<comment type="catalytic activity">
    <reaction evidence="5">
        <text>RX + glutathione = an S-substituted glutathione + a halide anion + H(+)</text>
        <dbReference type="Rhea" id="RHEA:16437"/>
        <dbReference type="ChEBI" id="CHEBI:15378"/>
        <dbReference type="ChEBI" id="CHEBI:16042"/>
        <dbReference type="ChEBI" id="CHEBI:17792"/>
        <dbReference type="ChEBI" id="CHEBI:57925"/>
        <dbReference type="ChEBI" id="CHEBI:90779"/>
        <dbReference type="EC" id="2.5.1.18"/>
    </reaction>
</comment>
<dbReference type="GO" id="GO:0042802">
    <property type="term" value="F:identical protein binding"/>
    <property type="evidence" value="ECO:0007669"/>
    <property type="project" value="UniProtKB-ARBA"/>
</dbReference>
<reference evidence="8" key="2">
    <citation type="submission" date="2025-08" db="UniProtKB">
        <authorList>
            <consortium name="Ensembl"/>
        </authorList>
    </citation>
    <scope>IDENTIFICATION</scope>
</reference>
<dbReference type="InterPro" id="IPR004045">
    <property type="entry name" value="Glutathione_S-Trfase_N"/>
</dbReference>
<evidence type="ECO:0000313" key="8">
    <source>
        <dbReference type="Ensembl" id="ENSCSAVP00000019779.1"/>
    </source>
</evidence>
<dbReference type="InterPro" id="IPR036282">
    <property type="entry name" value="Glutathione-S-Trfase_C_sf"/>
</dbReference>
<organism evidence="8 9">
    <name type="scientific">Ciona savignyi</name>
    <name type="common">Pacific transparent sea squirt</name>
    <dbReference type="NCBI Taxonomy" id="51511"/>
    <lineage>
        <taxon>Eukaryota</taxon>
        <taxon>Metazoa</taxon>
        <taxon>Chordata</taxon>
        <taxon>Tunicata</taxon>
        <taxon>Ascidiacea</taxon>
        <taxon>Phlebobranchia</taxon>
        <taxon>Cionidae</taxon>
        <taxon>Ciona</taxon>
    </lineage>
</organism>
<evidence type="ECO:0000256" key="1">
    <source>
        <dbReference type="ARBA" id="ARBA00003701"/>
    </source>
</evidence>
<dbReference type="FunFam" id="1.20.1050.10:FF:000003">
    <property type="entry name" value="Glutathione S-transferase 2"/>
    <property type="match status" value="1"/>
</dbReference>
<dbReference type="SFLD" id="SFLDS00019">
    <property type="entry name" value="Glutathione_Transferase_(cytos"/>
    <property type="match status" value="1"/>
</dbReference>
<keyword evidence="4" id="KW-0808">Transferase</keyword>
<dbReference type="PROSITE" id="PS50405">
    <property type="entry name" value="GST_CTER"/>
    <property type="match status" value="1"/>
</dbReference>
<dbReference type="PANTHER" id="PTHR11571:SF222">
    <property type="entry name" value="GLUTATHIONE TRANSFERASE"/>
    <property type="match status" value="1"/>
</dbReference>
<feature type="domain" description="GST C-terminal" evidence="7">
    <location>
        <begin position="93"/>
        <end position="211"/>
    </location>
</feature>
<dbReference type="STRING" id="51511.ENSCSAVP00000019779"/>
<dbReference type="Gene3D" id="1.20.1050.10">
    <property type="match status" value="1"/>
</dbReference>